<dbReference type="Proteomes" id="UP000322234">
    <property type="component" value="Unassembled WGS sequence"/>
</dbReference>
<reference evidence="1" key="1">
    <citation type="submission" date="2019-10" db="EMBL/GenBank/DDBJ databases">
        <title>The sequence and de novo assembly of the wild yak genome.</title>
        <authorList>
            <person name="Liu Y."/>
        </authorList>
    </citation>
    <scope>NUCLEOTIDE SEQUENCE [LARGE SCALE GENOMIC DNA]</scope>
    <source>
        <strain evidence="1">WY2019</strain>
    </source>
</reference>
<evidence type="ECO:0000313" key="2">
    <source>
        <dbReference type="Proteomes" id="UP000322234"/>
    </source>
</evidence>
<gene>
    <name evidence="1" type="ORF">E5288_WYG007168</name>
</gene>
<dbReference type="Gene3D" id="3.30.70.330">
    <property type="match status" value="1"/>
</dbReference>
<protein>
    <recommendedName>
        <fullName evidence="3">RRM domain-containing protein</fullName>
    </recommendedName>
</protein>
<dbReference type="AlphaFoldDB" id="A0A6B0QPH6"/>
<organism evidence="1 2">
    <name type="scientific">Bos mutus</name>
    <name type="common">wild yak</name>
    <dbReference type="NCBI Taxonomy" id="72004"/>
    <lineage>
        <taxon>Eukaryota</taxon>
        <taxon>Metazoa</taxon>
        <taxon>Chordata</taxon>
        <taxon>Craniata</taxon>
        <taxon>Vertebrata</taxon>
        <taxon>Euteleostomi</taxon>
        <taxon>Mammalia</taxon>
        <taxon>Eutheria</taxon>
        <taxon>Laurasiatheria</taxon>
        <taxon>Artiodactyla</taxon>
        <taxon>Ruminantia</taxon>
        <taxon>Pecora</taxon>
        <taxon>Bovidae</taxon>
        <taxon>Bovinae</taxon>
        <taxon>Bos</taxon>
    </lineage>
</organism>
<proteinExistence type="predicted"/>
<sequence>MNTVPPPPIPPIPAMPSLPPIPSIPPIPVPPLVPTMPPVPSIPPVPSGSPMTPLPPMSGILPLNPPPVAPLPPGMNGSGAPVNLNNNLNPVFLGPLNPINPVQMNSQSNVEPLPINPDDLSHYQMDVLQFLEGIPVDENAVHVLVDNNGQGLGQALVQFKNEDDAWLGRAFGDARPGMPSVGNSGLPGLGLDVPGFGSGPNNLSGPGFGGGP</sequence>
<name>A0A6B0QPH6_9CETA</name>
<dbReference type="EMBL" id="VBQZ03000002">
    <property type="protein sequence ID" value="MXQ79525.1"/>
    <property type="molecule type" value="Genomic_DNA"/>
</dbReference>
<dbReference type="InterPro" id="IPR035979">
    <property type="entry name" value="RBD_domain_sf"/>
</dbReference>
<evidence type="ECO:0008006" key="3">
    <source>
        <dbReference type="Google" id="ProtNLM"/>
    </source>
</evidence>
<accession>A0A6B0QPH6</accession>
<dbReference type="GO" id="GO:0003676">
    <property type="term" value="F:nucleic acid binding"/>
    <property type="evidence" value="ECO:0007669"/>
    <property type="project" value="InterPro"/>
</dbReference>
<keyword evidence="2" id="KW-1185">Reference proteome</keyword>
<comment type="caution">
    <text evidence="1">The sequence shown here is derived from an EMBL/GenBank/DDBJ whole genome shotgun (WGS) entry which is preliminary data.</text>
</comment>
<dbReference type="SUPFAM" id="SSF54928">
    <property type="entry name" value="RNA-binding domain, RBD"/>
    <property type="match status" value="1"/>
</dbReference>
<dbReference type="InterPro" id="IPR012677">
    <property type="entry name" value="Nucleotide-bd_a/b_plait_sf"/>
</dbReference>
<evidence type="ECO:0000313" key="1">
    <source>
        <dbReference type="EMBL" id="MXQ79525.1"/>
    </source>
</evidence>